<keyword evidence="8 11" id="KW-0368">Histidine biosynthesis</keyword>
<dbReference type="Proteomes" id="UP000005990">
    <property type="component" value="Unassembled WGS sequence"/>
</dbReference>
<keyword evidence="10 11" id="KW-0511">Multifunctional enzyme</keyword>
<evidence type="ECO:0000259" key="13">
    <source>
        <dbReference type="Pfam" id="PF02882"/>
    </source>
</evidence>
<evidence type="ECO:0000259" key="12">
    <source>
        <dbReference type="Pfam" id="PF00763"/>
    </source>
</evidence>
<dbReference type="SUPFAM" id="SSF51735">
    <property type="entry name" value="NAD(P)-binding Rossmann-fold domains"/>
    <property type="match status" value="1"/>
</dbReference>
<dbReference type="RefSeq" id="WP_006418058.1">
    <property type="nucleotide sequence ID" value="NZ_AENN01000011.1"/>
</dbReference>
<dbReference type="GO" id="GO:0004477">
    <property type="term" value="F:methenyltetrahydrofolate cyclohydrolase activity"/>
    <property type="evidence" value="ECO:0007669"/>
    <property type="project" value="UniProtKB-UniRule"/>
</dbReference>
<dbReference type="eggNOG" id="COG0190">
    <property type="taxonomic scope" value="Bacteria"/>
</dbReference>
<keyword evidence="3 11" id="KW-0028">Amino-acid biosynthesis</keyword>
<dbReference type="GO" id="GO:0009086">
    <property type="term" value="P:methionine biosynthetic process"/>
    <property type="evidence" value="ECO:0007669"/>
    <property type="project" value="UniProtKB-KW"/>
</dbReference>
<keyword evidence="4 11" id="KW-0658">Purine biosynthesis</keyword>
<dbReference type="GO" id="GO:0004488">
    <property type="term" value="F:methylenetetrahydrofolate dehydrogenase (NADP+) activity"/>
    <property type="evidence" value="ECO:0007669"/>
    <property type="project" value="UniProtKB-UniRule"/>
</dbReference>
<evidence type="ECO:0000256" key="8">
    <source>
        <dbReference type="ARBA" id="ARBA00023102"/>
    </source>
</evidence>
<dbReference type="CDD" id="cd01080">
    <property type="entry name" value="NAD_bind_m-THF_DH_Cyclohyd"/>
    <property type="match status" value="1"/>
</dbReference>
<protein>
    <recommendedName>
        <fullName evidence="11">Bifunctional protein FolD</fullName>
    </recommendedName>
    <domain>
        <recommendedName>
            <fullName evidence="11">Methylenetetrahydrofolate dehydrogenase</fullName>
            <ecNumber evidence="11">1.5.1.5</ecNumber>
        </recommendedName>
    </domain>
    <domain>
        <recommendedName>
            <fullName evidence="11">Methenyltetrahydrofolate cyclohydrolase</fullName>
            <ecNumber evidence="11">3.5.4.9</ecNumber>
        </recommendedName>
    </domain>
</protein>
<comment type="catalytic activity">
    <reaction evidence="11">
        <text>(6R)-5,10-methylene-5,6,7,8-tetrahydrofolate + NADP(+) = (6R)-5,10-methenyltetrahydrofolate + NADPH</text>
        <dbReference type="Rhea" id="RHEA:22812"/>
        <dbReference type="ChEBI" id="CHEBI:15636"/>
        <dbReference type="ChEBI" id="CHEBI:57455"/>
        <dbReference type="ChEBI" id="CHEBI:57783"/>
        <dbReference type="ChEBI" id="CHEBI:58349"/>
        <dbReference type="EC" id="1.5.1.5"/>
    </reaction>
</comment>
<dbReference type="GO" id="GO:0000105">
    <property type="term" value="P:L-histidine biosynthetic process"/>
    <property type="evidence" value="ECO:0007669"/>
    <property type="project" value="UniProtKB-KW"/>
</dbReference>
<evidence type="ECO:0000256" key="7">
    <source>
        <dbReference type="ARBA" id="ARBA00023002"/>
    </source>
</evidence>
<evidence type="ECO:0000256" key="2">
    <source>
        <dbReference type="ARBA" id="ARBA00022563"/>
    </source>
</evidence>
<comment type="subunit">
    <text evidence="11">Homodimer.</text>
</comment>
<dbReference type="PRINTS" id="PR00085">
    <property type="entry name" value="THFDHDRGNASE"/>
</dbReference>
<keyword evidence="5 11" id="KW-0378">Hydrolase</keyword>
<feature type="domain" description="Tetrahydrofolate dehydrogenase/cyclohydrolase NAD(P)-binding" evidence="13">
    <location>
        <begin position="138"/>
        <end position="277"/>
    </location>
</feature>
<evidence type="ECO:0000256" key="6">
    <source>
        <dbReference type="ARBA" id="ARBA00022857"/>
    </source>
</evidence>
<dbReference type="AlphaFoldDB" id="E4KNJ2"/>
<keyword evidence="9 11" id="KW-0486">Methionine biosynthesis</keyword>
<dbReference type="EC" id="3.5.4.9" evidence="11"/>
<dbReference type="Gene3D" id="3.40.50.10860">
    <property type="entry name" value="Leucine Dehydrogenase, chain A, domain 1"/>
    <property type="match status" value="1"/>
</dbReference>
<keyword evidence="2 11" id="KW-0554">One-carbon metabolism</keyword>
<proteinExistence type="inferred from homology"/>
<dbReference type="InterPro" id="IPR020631">
    <property type="entry name" value="THF_DH/CycHdrlase_NAD-bd_dom"/>
</dbReference>
<feature type="domain" description="Tetrahydrofolate dehydrogenase/cyclohydrolase catalytic" evidence="12">
    <location>
        <begin position="6"/>
        <end position="119"/>
    </location>
</feature>
<dbReference type="SUPFAM" id="SSF53223">
    <property type="entry name" value="Aminoacid dehydrogenase-like, N-terminal domain"/>
    <property type="match status" value="1"/>
</dbReference>
<dbReference type="EC" id="1.5.1.5" evidence="11"/>
<reference evidence="14 15" key="1">
    <citation type="submission" date="2010-10" db="EMBL/GenBank/DDBJ databases">
        <authorList>
            <person name="Durkin A.S."/>
            <person name="Madupu R."/>
            <person name="Torralba M."/>
            <person name="Gillis M."/>
            <person name="Methe B."/>
            <person name="Sutton G."/>
            <person name="Nelson K.E."/>
        </authorList>
    </citation>
    <scope>NUCLEOTIDE SEQUENCE [LARGE SCALE GENOMIC DNA]</scope>
    <source>
        <strain evidence="14 15">ACS-139-V-Col8</strain>
    </source>
</reference>
<keyword evidence="7 11" id="KW-0560">Oxidoreductase</keyword>
<dbReference type="Pfam" id="PF00763">
    <property type="entry name" value="THF_DHG_CYH"/>
    <property type="match status" value="1"/>
</dbReference>
<evidence type="ECO:0000256" key="10">
    <source>
        <dbReference type="ARBA" id="ARBA00023268"/>
    </source>
</evidence>
<dbReference type="GO" id="GO:0006164">
    <property type="term" value="P:purine nucleotide biosynthetic process"/>
    <property type="evidence" value="ECO:0007669"/>
    <property type="project" value="UniProtKB-KW"/>
</dbReference>
<dbReference type="PANTHER" id="PTHR48099">
    <property type="entry name" value="C-1-TETRAHYDROFOLATE SYNTHASE, CYTOPLASMIC-RELATED"/>
    <property type="match status" value="1"/>
</dbReference>
<evidence type="ECO:0000256" key="1">
    <source>
        <dbReference type="ARBA" id="ARBA00004777"/>
    </source>
</evidence>
<dbReference type="HAMAP" id="MF_01576">
    <property type="entry name" value="THF_DHG_CYH"/>
    <property type="match status" value="1"/>
</dbReference>
<gene>
    <name evidence="11 14" type="primary">folD</name>
    <name evidence="14" type="ORF">HMPREF9257_0355</name>
</gene>
<comment type="caution">
    <text evidence="14">The sequence shown here is derived from an EMBL/GenBank/DDBJ whole genome shotgun (WGS) entry which is preliminary data.</text>
</comment>
<dbReference type="STRING" id="908337.HMPREF9257_0355"/>
<dbReference type="InterPro" id="IPR036291">
    <property type="entry name" value="NAD(P)-bd_dom_sf"/>
</dbReference>
<evidence type="ECO:0000313" key="14">
    <source>
        <dbReference type="EMBL" id="EFR31524.1"/>
    </source>
</evidence>
<dbReference type="InterPro" id="IPR000672">
    <property type="entry name" value="THF_DH/CycHdrlase"/>
</dbReference>
<evidence type="ECO:0000256" key="11">
    <source>
        <dbReference type="HAMAP-Rule" id="MF_01576"/>
    </source>
</evidence>
<dbReference type="EMBL" id="AENN01000011">
    <property type="protein sequence ID" value="EFR31524.1"/>
    <property type="molecule type" value="Genomic_DNA"/>
</dbReference>
<evidence type="ECO:0000256" key="3">
    <source>
        <dbReference type="ARBA" id="ARBA00022605"/>
    </source>
</evidence>
<dbReference type="PANTHER" id="PTHR48099:SF5">
    <property type="entry name" value="C-1-TETRAHYDROFOLATE SYNTHASE, CYTOPLASMIC"/>
    <property type="match status" value="1"/>
</dbReference>
<accession>E4KNJ2</accession>
<evidence type="ECO:0000256" key="5">
    <source>
        <dbReference type="ARBA" id="ARBA00022801"/>
    </source>
</evidence>
<sequence>MTQILTGERLAQAKFLTCKNFIKDLDPEFKKPGLAILTNRKEKGNQVYLKQIKKQTQALGLALTVADVADYATLADMEALIETWNYDDNIHAIQVQSHLLPTSEQYALQQTVAPQKDIEGQHAINQGRLNLNQPTFLPVTAQAVLDLLTFYQVPVRGKQVTILGMSFIVGLPLAIKLSHLDATVSLCHRETSNLTPYLNQADLIISAMGQVGVLSAEDISKAAVLIDVATNLDSDGKLVGDFPYADLKDQVKAITPVPGGLGPVTVMTLMESVLQAYGLQNNLNLDRIRKEADNGR</sequence>
<keyword evidence="15" id="KW-1185">Reference proteome</keyword>
<comment type="caution">
    <text evidence="11">Lacks conserved residue(s) required for the propagation of feature annotation.</text>
</comment>
<dbReference type="InterPro" id="IPR046346">
    <property type="entry name" value="Aminoacid_DH-like_N_sf"/>
</dbReference>
<dbReference type="InterPro" id="IPR020630">
    <property type="entry name" value="THF_DH/CycHdrlase_cat_dom"/>
</dbReference>
<keyword evidence="6 11" id="KW-0521">NADP</keyword>
<dbReference type="GO" id="GO:0035999">
    <property type="term" value="P:tetrahydrofolate interconversion"/>
    <property type="evidence" value="ECO:0007669"/>
    <property type="project" value="UniProtKB-UniRule"/>
</dbReference>
<comment type="function">
    <text evidence="11">Catalyzes the oxidation of 5,10-methylenetetrahydrofolate to 5,10-methenyltetrahydrofolate and then the hydrolysis of 5,10-methenyltetrahydrofolate to 10-formyltetrahydrofolate.</text>
</comment>
<feature type="binding site" evidence="11">
    <location>
        <begin position="164"/>
        <end position="166"/>
    </location>
    <ligand>
        <name>NADP(+)</name>
        <dbReference type="ChEBI" id="CHEBI:58349"/>
    </ligand>
</feature>
<dbReference type="Gene3D" id="3.40.50.720">
    <property type="entry name" value="NAD(P)-binding Rossmann-like Domain"/>
    <property type="match status" value="1"/>
</dbReference>
<comment type="similarity">
    <text evidence="11">Belongs to the tetrahydrofolate dehydrogenase/cyclohydrolase family.</text>
</comment>
<comment type="pathway">
    <text evidence="1 11">One-carbon metabolism; tetrahydrofolate interconversion.</text>
</comment>
<name>E4KNJ2_9LACT</name>
<comment type="catalytic activity">
    <reaction evidence="11">
        <text>(6R)-5,10-methenyltetrahydrofolate + H2O = (6R)-10-formyltetrahydrofolate + H(+)</text>
        <dbReference type="Rhea" id="RHEA:23700"/>
        <dbReference type="ChEBI" id="CHEBI:15377"/>
        <dbReference type="ChEBI" id="CHEBI:15378"/>
        <dbReference type="ChEBI" id="CHEBI:57455"/>
        <dbReference type="ChEBI" id="CHEBI:195366"/>
        <dbReference type="EC" id="3.5.4.9"/>
    </reaction>
</comment>
<evidence type="ECO:0000256" key="4">
    <source>
        <dbReference type="ARBA" id="ARBA00022755"/>
    </source>
</evidence>
<evidence type="ECO:0000313" key="15">
    <source>
        <dbReference type="Proteomes" id="UP000005990"/>
    </source>
</evidence>
<dbReference type="UniPathway" id="UPA00193"/>
<feature type="binding site" evidence="11">
    <location>
        <position position="230"/>
    </location>
    <ligand>
        <name>NADP(+)</name>
        <dbReference type="ChEBI" id="CHEBI:58349"/>
    </ligand>
</feature>
<dbReference type="GO" id="GO:0005829">
    <property type="term" value="C:cytosol"/>
    <property type="evidence" value="ECO:0007669"/>
    <property type="project" value="TreeGrafter"/>
</dbReference>
<organism evidence="14 15">
    <name type="scientific">Eremococcus coleocola ACS-139-V-Col8</name>
    <dbReference type="NCBI Taxonomy" id="908337"/>
    <lineage>
        <taxon>Bacteria</taxon>
        <taxon>Bacillati</taxon>
        <taxon>Bacillota</taxon>
        <taxon>Bacilli</taxon>
        <taxon>Lactobacillales</taxon>
        <taxon>Aerococcaceae</taxon>
        <taxon>Eremococcus</taxon>
    </lineage>
</organism>
<dbReference type="Pfam" id="PF02882">
    <property type="entry name" value="THF_DHG_CYH_C"/>
    <property type="match status" value="1"/>
</dbReference>
<evidence type="ECO:0000256" key="9">
    <source>
        <dbReference type="ARBA" id="ARBA00023167"/>
    </source>
</evidence>